<reference evidence="1" key="2">
    <citation type="submission" date="2025-09" db="UniProtKB">
        <authorList>
            <consortium name="EnsemblPlants"/>
        </authorList>
    </citation>
    <scope>IDENTIFICATION</scope>
</reference>
<dbReference type="Proteomes" id="UP001732700">
    <property type="component" value="Chromosome 7A"/>
</dbReference>
<proteinExistence type="predicted"/>
<accession>A0ACD5ZM95</accession>
<reference evidence="1" key="1">
    <citation type="submission" date="2021-05" db="EMBL/GenBank/DDBJ databases">
        <authorList>
            <person name="Scholz U."/>
            <person name="Mascher M."/>
            <person name="Fiebig A."/>
        </authorList>
    </citation>
    <scope>NUCLEOTIDE SEQUENCE [LARGE SCALE GENOMIC DNA]</scope>
</reference>
<name>A0ACD5ZM95_AVESA</name>
<sequence length="537" mass="60551">MSKSTPVKGSKNVELKKQSAAVLPIANGHDKKEAVNGEDPGHDAKCTSTWICRNLACKAVVTFEDSFCKRCSCCICHQFDDNKDPSLWLVCTSENDDKQCCGSSCHIECAFQYKRVGCFDIGKIIHLDGSYSCASCGKVSGILSYWRRQLVIAKEARRVDILCHRIYVSYRLLEGTSCHKELHDIIEDAKAKLECEVGPLDGMSAKMARGIVSRLSGGGDILKLCSVAIQRADEWLSSPDLYLRDSLPAVCRFRFEDITSSSLVIILKETKLATSDTIKGYKLWHWKSREQPSMDEPVILKKDERKILVYNLATCTEYSFRIISFTDDGILGHSECKCYTGSNELLPNRATQNPMAICLQKQRRDGNQASKSSGFRIRDVGKILRRAWAEEGYFEDIYEVRSAEPPAVESRPGGKAKQPRGVHGESCEQDGVLAICHQKQPLKRPTELDEDYEHCVKVIRSLECKGHIETDFRMKFLTWLSLRSTENEHRVVSTFIKTLINEPSSLAEQLVDSFGEIVNCKRPKTGLCNELWHLDKR</sequence>
<organism evidence="1 2">
    <name type="scientific">Avena sativa</name>
    <name type="common">Oat</name>
    <dbReference type="NCBI Taxonomy" id="4498"/>
    <lineage>
        <taxon>Eukaryota</taxon>
        <taxon>Viridiplantae</taxon>
        <taxon>Streptophyta</taxon>
        <taxon>Embryophyta</taxon>
        <taxon>Tracheophyta</taxon>
        <taxon>Spermatophyta</taxon>
        <taxon>Magnoliopsida</taxon>
        <taxon>Liliopsida</taxon>
        <taxon>Poales</taxon>
        <taxon>Poaceae</taxon>
        <taxon>BOP clade</taxon>
        <taxon>Pooideae</taxon>
        <taxon>Poodae</taxon>
        <taxon>Poeae</taxon>
        <taxon>Poeae Chloroplast Group 1 (Aveneae type)</taxon>
        <taxon>Aveninae</taxon>
        <taxon>Avena</taxon>
    </lineage>
</organism>
<dbReference type="EnsemblPlants" id="AVESA.00010b.r2.7AG1194720.1">
    <property type="protein sequence ID" value="AVESA.00010b.r2.7AG1194720.1.CDS"/>
    <property type="gene ID" value="AVESA.00010b.r2.7AG1194720"/>
</dbReference>
<evidence type="ECO:0000313" key="2">
    <source>
        <dbReference type="Proteomes" id="UP001732700"/>
    </source>
</evidence>
<protein>
    <submittedName>
        <fullName evidence="1">Uncharacterized protein</fullName>
    </submittedName>
</protein>
<evidence type="ECO:0000313" key="1">
    <source>
        <dbReference type="EnsemblPlants" id="AVESA.00010b.r2.7AG1194720.1.CDS"/>
    </source>
</evidence>
<keyword evidence="2" id="KW-1185">Reference proteome</keyword>